<sequence length="466" mass="50500">MVHPFIRSKKALAAALSLSLVAALPAQALAAEAAAKPISSPSAAAHPSSSKAALTENYALFLQDKFGIQFDSSPTRGSFILALVTALELTAKSEDAAADTDESRLASAIEALRKNGIVSTTDIQADQALTSLQAVFLAVKAAELKELAYTYPKEKAAASLKRAKLNLAQFGTLTAAQEVAAAIDTGLVDPAFYNQLSPGTKASAAFSAALLGRVLEAKGLYKHYLGETSDYDIYAKLTDAYRTSDILDGGELEEIASGALKQGLVTGYNLKDSRYDANFVDALSLTYGHSDLKHAIQLIGLLRSEGIDAKVQFEPKTSAFVHLIEWGEPQPSEDYQYEKLDNGNYIASAKEYDIAFEFETAADKERFQPVILKYAKKNSEDAQGLISGSWWQPLYYSHTKLADYDVITNNKLLGDGYVYAQSFSLNKDSAAVIAGFKKLNPNANVISYEFWVDHPFHNYLTGESHL</sequence>
<name>A0ABV8K979_9BACL</name>
<reference evidence="3" key="1">
    <citation type="journal article" date="2019" name="Int. J. Syst. Evol. Microbiol.">
        <title>The Global Catalogue of Microorganisms (GCM) 10K type strain sequencing project: providing services to taxonomists for standard genome sequencing and annotation.</title>
        <authorList>
            <consortium name="The Broad Institute Genomics Platform"/>
            <consortium name="The Broad Institute Genome Sequencing Center for Infectious Disease"/>
            <person name="Wu L."/>
            <person name="Ma J."/>
        </authorList>
    </citation>
    <scope>NUCLEOTIDE SEQUENCE [LARGE SCALE GENOMIC DNA]</scope>
    <source>
        <strain evidence="3">IBRC-M 10987</strain>
    </source>
</reference>
<accession>A0ABV8K979</accession>
<evidence type="ECO:0000256" key="1">
    <source>
        <dbReference type="SAM" id="SignalP"/>
    </source>
</evidence>
<feature type="signal peptide" evidence="1">
    <location>
        <begin position="1"/>
        <end position="30"/>
    </location>
</feature>
<dbReference type="Proteomes" id="UP001595715">
    <property type="component" value="Unassembled WGS sequence"/>
</dbReference>
<feature type="chain" id="PRO_5047263976" description="SLH domain-containing protein" evidence="1">
    <location>
        <begin position="31"/>
        <end position="466"/>
    </location>
</feature>
<comment type="caution">
    <text evidence="2">The sequence shown here is derived from an EMBL/GenBank/DDBJ whole genome shotgun (WGS) entry which is preliminary data.</text>
</comment>
<keyword evidence="1" id="KW-0732">Signal</keyword>
<evidence type="ECO:0008006" key="4">
    <source>
        <dbReference type="Google" id="ProtNLM"/>
    </source>
</evidence>
<gene>
    <name evidence="2" type="ORF">ACFOZ8_23275</name>
</gene>
<evidence type="ECO:0000313" key="2">
    <source>
        <dbReference type="EMBL" id="MFC4102546.1"/>
    </source>
</evidence>
<dbReference type="RefSeq" id="WP_377721168.1">
    <property type="nucleotide sequence ID" value="NZ_JBHSAM010000034.1"/>
</dbReference>
<dbReference type="EMBL" id="JBHSAM010000034">
    <property type="protein sequence ID" value="MFC4102546.1"/>
    <property type="molecule type" value="Genomic_DNA"/>
</dbReference>
<keyword evidence="3" id="KW-1185">Reference proteome</keyword>
<organism evidence="2 3">
    <name type="scientific">Paenibacillus xanthanilyticus</name>
    <dbReference type="NCBI Taxonomy" id="1783531"/>
    <lineage>
        <taxon>Bacteria</taxon>
        <taxon>Bacillati</taxon>
        <taxon>Bacillota</taxon>
        <taxon>Bacilli</taxon>
        <taxon>Bacillales</taxon>
        <taxon>Paenibacillaceae</taxon>
        <taxon>Paenibacillus</taxon>
    </lineage>
</organism>
<protein>
    <recommendedName>
        <fullName evidence="4">SLH domain-containing protein</fullName>
    </recommendedName>
</protein>
<proteinExistence type="predicted"/>
<evidence type="ECO:0000313" key="3">
    <source>
        <dbReference type="Proteomes" id="UP001595715"/>
    </source>
</evidence>